<dbReference type="Gene3D" id="3.30.450.40">
    <property type="match status" value="1"/>
</dbReference>
<evidence type="ECO:0000256" key="2">
    <source>
        <dbReference type="ARBA" id="ARBA00023125"/>
    </source>
</evidence>
<dbReference type="InterPro" id="IPR036388">
    <property type="entry name" value="WH-like_DNA-bd_sf"/>
</dbReference>
<name>A0A543CHZ8_9ACTN</name>
<dbReference type="Gene3D" id="1.10.10.10">
    <property type="entry name" value="Winged helix-like DNA-binding domain superfamily/Winged helix DNA-binding domain"/>
    <property type="match status" value="1"/>
</dbReference>
<keyword evidence="1" id="KW-0805">Transcription regulation</keyword>
<dbReference type="PRINTS" id="PR00038">
    <property type="entry name" value="HTHLUXR"/>
</dbReference>
<dbReference type="CDD" id="cd06170">
    <property type="entry name" value="LuxR_C_like"/>
    <property type="match status" value="1"/>
</dbReference>
<protein>
    <submittedName>
        <fullName evidence="5">Regulatory LuxR family protein</fullName>
    </submittedName>
</protein>
<dbReference type="Pfam" id="PF00196">
    <property type="entry name" value="GerE"/>
    <property type="match status" value="1"/>
</dbReference>
<dbReference type="GO" id="GO:0003677">
    <property type="term" value="F:DNA binding"/>
    <property type="evidence" value="ECO:0007669"/>
    <property type="project" value="UniProtKB-KW"/>
</dbReference>
<feature type="domain" description="HTH luxR-type" evidence="4">
    <location>
        <begin position="253"/>
        <end position="318"/>
    </location>
</feature>
<keyword evidence="2" id="KW-0238">DNA-binding</keyword>
<dbReference type="InterPro" id="IPR003018">
    <property type="entry name" value="GAF"/>
</dbReference>
<dbReference type="PANTHER" id="PTHR44688">
    <property type="entry name" value="DNA-BINDING TRANSCRIPTIONAL ACTIVATOR DEVR_DOSR"/>
    <property type="match status" value="1"/>
</dbReference>
<evidence type="ECO:0000259" key="4">
    <source>
        <dbReference type="PROSITE" id="PS50043"/>
    </source>
</evidence>
<keyword evidence="3" id="KW-0804">Transcription</keyword>
<dbReference type="Pfam" id="PF13185">
    <property type="entry name" value="GAF_2"/>
    <property type="match status" value="1"/>
</dbReference>
<evidence type="ECO:0000256" key="3">
    <source>
        <dbReference type="ARBA" id="ARBA00023163"/>
    </source>
</evidence>
<dbReference type="InterPro" id="IPR029016">
    <property type="entry name" value="GAF-like_dom_sf"/>
</dbReference>
<keyword evidence="6" id="KW-1185">Reference proteome</keyword>
<gene>
    <name evidence="5" type="ORF">FB559_2257</name>
</gene>
<sequence>MPSKGHPFTPDIAVILRDADRKLRARSGRGRHALYDYWRVTMGKICRVDAFYVGFYRSDRTIVYPYNYDDNKYVYPEVHTYGDDGMAAWILANRRPYTIAEDEGRLLRQGMSFGEETLDSADAVVVPILGEDSPIGLASIQSYETDSYTDEHVRAFEWTARSVATTLAREQEDELNRRALGVGADPRDAKPTSIAEIVSDISTRLSSLQLTIDALVEKIPPGEVRSQGDVVKDACERLQTELMDILSRPVVEGDELYEKLTPRERQIAYLIADGLDNEEIAARLSIAATTVKTHVSRILAKYGVRQRAAVAAKVRPLR</sequence>
<evidence type="ECO:0000256" key="1">
    <source>
        <dbReference type="ARBA" id="ARBA00023015"/>
    </source>
</evidence>
<organism evidence="5 6">
    <name type="scientific">Actinoallomurus bryophytorum</name>
    <dbReference type="NCBI Taxonomy" id="1490222"/>
    <lineage>
        <taxon>Bacteria</taxon>
        <taxon>Bacillati</taxon>
        <taxon>Actinomycetota</taxon>
        <taxon>Actinomycetes</taxon>
        <taxon>Streptosporangiales</taxon>
        <taxon>Thermomonosporaceae</taxon>
        <taxon>Actinoallomurus</taxon>
    </lineage>
</organism>
<dbReference type="EMBL" id="VFOZ01000001">
    <property type="protein sequence ID" value="TQL96708.1"/>
    <property type="molecule type" value="Genomic_DNA"/>
</dbReference>
<evidence type="ECO:0000313" key="6">
    <source>
        <dbReference type="Proteomes" id="UP000316096"/>
    </source>
</evidence>
<dbReference type="GO" id="GO:0006355">
    <property type="term" value="P:regulation of DNA-templated transcription"/>
    <property type="evidence" value="ECO:0007669"/>
    <property type="project" value="InterPro"/>
</dbReference>
<comment type="caution">
    <text evidence="5">The sequence shown here is derived from an EMBL/GenBank/DDBJ whole genome shotgun (WGS) entry which is preliminary data.</text>
</comment>
<evidence type="ECO:0000313" key="5">
    <source>
        <dbReference type="EMBL" id="TQL96708.1"/>
    </source>
</evidence>
<dbReference type="RefSeq" id="WP_246121513.1">
    <property type="nucleotide sequence ID" value="NZ_VFOZ01000001.1"/>
</dbReference>
<dbReference type="InterPro" id="IPR016032">
    <property type="entry name" value="Sig_transdc_resp-reg_C-effctor"/>
</dbReference>
<dbReference type="SUPFAM" id="SSF46894">
    <property type="entry name" value="C-terminal effector domain of the bipartite response regulators"/>
    <property type="match status" value="1"/>
</dbReference>
<dbReference type="InterPro" id="IPR000792">
    <property type="entry name" value="Tscrpt_reg_LuxR_C"/>
</dbReference>
<dbReference type="PANTHER" id="PTHR44688:SF16">
    <property type="entry name" value="DNA-BINDING TRANSCRIPTIONAL ACTIVATOR DEVR_DOSR"/>
    <property type="match status" value="1"/>
</dbReference>
<dbReference type="PROSITE" id="PS50043">
    <property type="entry name" value="HTH_LUXR_2"/>
    <property type="match status" value="1"/>
</dbReference>
<dbReference type="SMART" id="SM00421">
    <property type="entry name" value="HTH_LUXR"/>
    <property type="match status" value="1"/>
</dbReference>
<proteinExistence type="predicted"/>
<accession>A0A543CHZ8</accession>
<reference evidence="5 6" key="1">
    <citation type="submission" date="2019-06" db="EMBL/GenBank/DDBJ databases">
        <title>Sequencing the genomes of 1000 actinobacteria strains.</title>
        <authorList>
            <person name="Klenk H.-P."/>
        </authorList>
    </citation>
    <scope>NUCLEOTIDE SEQUENCE [LARGE SCALE GENOMIC DNA]</scope>
    <source>
        <strain evidence="5 6">DSM 102200</strain>
    </source>
</reference>
<dbReference type="SUPFAM" id="SSF55781">
    <property type="entry name" value="GAF domain-like"/>
    <property type="match status" value="1"/>
</dbReference>
<dbReference type="Proteomes" id="UP000316096">
    <property type="component" value="Unassembled WGS sequence"/>
</dbReference>
<dbReference type="AlphaFoldDB" id="A0A543CHZ8"/>
<dbReference type="PROSITE" id="PS00622">
    <property type="entry name" value="HTH_LUXR_1"/>
    <property type="match status" value="1"/>
</dbReference>